<gene>
    <name evidence="2" type="ORF">HAKA00212_LOCUS22230</name>
</gene>
<name>A0A7S3Y7V4_HETAK</name>
<dbReference type="InterPro" id="IPR036361">
    <property type="entry name" value="SAP_dom_sf"/>
</dbReference>
<organism evidence="2">
    <name type="scientific">Heterosigma akashiwo</name>
    <name type="common">Chromophytic alga</name>
    <name type="synonym">Heterosigma carterae</name>
    <dbReference type="NCBI Taxonomy" id="2829"/>
    <lineage>
        <taxon>Eukaryota</taxon>
        <taxon>Sar</taxon>
        <taxon>Stramenopiles</taxon>
        <taxon>Ochrophyta</taxon>
        <taxon>Raphidophyceae</taxon>
        <taxon>Chattonellales</taxon>
        <taxon>Chattonellaceae</taxon>
        <taxon>Heterosigma</taxon>
    </lineage>
</organism>
<dbReference type="SUPFAM" id="SSF68906">
    <property type="entry name" value="SAP domain"/>
    <property type="match status" value="1"/>
</dbReference>
<reference evidence="2" key="1">
    <citation type="submission" date="2021-01" db="EMBL/GenBank/DDBJ databases">
        <authorList>
            <person name="Corre E."/>
            <person name="Pelletier E."/>
            <person name="Niang G."/>
            <person name="Scheremetjew M."/>
            <person name="Finn R."/>
            <person name="Kale V."/>
            <person name="Holt S."/>
            <person name="Cochrane G."/>
            <person name="Meng A."/>
            <person name="Brown T."/>
            <person name="Cohen L."/>
        </authorList>
    </citation>
    <scope>NUCLEOTIDE SEQUENCE</scope>
    <source>
        <strain evidence="2">CCMP3107</strain>
    </source>
</reference>
<dbReference type="Pfam" id="PF02037">
    <property type="entry name" value="SAP"/>
    <property type="match status" value="1"/>
</dbReference>
<evidence type="ECO:0000313" key="2">
    <source>
        <dbReference type="EMBL" id="CAE0643660.1"/>
    </source>
</evidence>
<proteinExistence type="predicted"/>
<sequence length="176" mass="20643">MVNVVELFRSEDSEITDPYFFARFAIGVTSPKITRKKWHHHEEFGCCKELSFRAALDLALSISNDQQSNPSFEMEKKDSLPKEAIRDCDHMEKQQLEEISNAQQSYPSFEMEKKDSHPKEAIIDRDHMEKQQLEEISSNEIDAMRVVDLKIELRKRNLKVGGNKLELQERLKKYNI</sequence>
<dbReference type="EMBL" id="HBIU01050119">
    <property type="protein sequence ID" value="CAE0643660.1"/>
    <property type="molecule type" value="Transcribed_RNA"/>
</dbReference>
<accession>A0A7S3Y7V4</accession>
<protein>
    <recommendedName>
        <fullName evidence="1">SAP domain-containing protein</fullName>
    </recommendedName>
</protein>
<dbReference type="SMART" id="SM00513">
    <property type="entry name" value="SAP"/>
    <property type="match status" value="1"/>
</dbReference>
<evidence type="ECO:0000259" key="1">
    <source>
        <dbReference type="PROSITE" id="PS50800"/>
    </source>
</evidence>
<dbReference type="InterPro" id="IPR003034">
    <property type="entry name" value="SAP_dom"/>
</dbReference>
<dbReference type="Gene3D" id="1.10.720.30">
    <property type="entry name" value="SAP domain"/>
    <property type="match status" value="1"/>
</dbReference>
<dbReference type="AlphaFoldDB" id="A0A7S3Y7V4"/>
<dbReference type="PROSITE" id="PS50800">
    <property type="entry name" value="SAP"/>
    <property type="match status" value="1"/>
</dbReference>
<feature type="domain" description="SAP" evidence="1">
    <location>
        <begin position="141"/>
        <end position="175"/>
    </location>
</feature>